<evidence type="ECO:0000256" key="6">
    <source>
        <dbReference type="ARBA" id="ARBA00023136"/>
    </source>
</evidence>
<proteinExistence type="predicted"/>
<keyword evidence="6" id="KW-0472">Membrane</keyword>
<dbReference type="AlphaFoldDB" id="A0A0J7LQE5"/>
<dbReference type="InterPro" id="IPR000184">
    <property type="entry name" value="Bac_surfAg_D15"/>
</dbReference>
<comment type="subcellular location">
    <subcellularLocation>
        <location evidence="1">Membrane</location>
    </subcellularLocation>
</comment>
<reference evidence="10 11" key="1">
    <citation type="journal article" date="2004" name="Int. J. Syst. Evol. Microbiol.">
        <title>Kaistella koreensis gen. nov., sp. nov., a novel member of the Chryseobacterium-Bergeyella-Riemerella branch.</title>
        <authorList>
            <person name="Kim M.K."/>
            <person name="Im W.T."/>
            <person name="Shin Y.K."/>
            <person name="Lim J.H."/>
            <person name="Kim S.H."/>
            <person name="Lee B.C."/>
            <person name="Park M.Y."/>
            <person name="Lee K.Y."/>
            <person name="Lee S.T."/>
        </authorList>
    </citation>
    <scope>NUCLEOTIDE SEQUENCE [LARGE SCALE GENOMIC DNA]</scope>
    <source>
        <strain evidence="10 11">CCUG 49689</strain>
    </source>
</reference>
<keyword evidence="11" id="KW-1185">Reference proteome</keyword>
<feature type="chain" id="PRO_5005291140" evidence="8">
    <location>
        <begin position="20"/>
        <end position="844"/>
    </location>
</feature>
<evidence type="ECO:0000256" key="3">
    <source>
        <dbReference type="ARBA" id="ARBA00022692"/>
    </source>
</evidence>
<dbReference type="GO" id="GO:0019867">
    <property type="term" value="C:outer membrane"/>
    <property type="evidence" value="ECO:0007669"/>
    <property type="project" value="InterPro"/>
</dbReference>
<evidence type="ECO:0000313" key="11">
    <source>
        <dbReference type="Proteomes" id="UP000035900"/>
    </source>
</evidence>
<keyword evidence="3" id="KW-0812">Transmembrane</keyword>
<dbReference type="Proteomes" id="UP000035900">
    <property type="component" value="Unassembled WGS sequence"/>
</dbReference>
<keyword evidence="2" id="KW-1134">Transmembrane beta strand</keyword>
<dbReference type="Pfam" id="PF01103">
    <property type="entry name" value="Omp85"/>
    <property type="match status" value="1"/>
</dbReference>
<keyword evidence="5" id="KW-0677">Repeat</keyword>
<dbReference type="PATRIC" id="fig|1304281.5.peg.1645"/>
<dbReference type="GO" id="GO:0071709">
    <property type="term" value="P:membrane assembly"/>
    <property type="evidence" value="ECO:0007669"/>
    <property type="project" value="InterPro"/>
</dbReference>
<evidence type="ECO:0000259" key="9">
    <source>
        <dbReference type="PROSITE" id="PS51779"/>
    </source>
</evidence>
<dbReference type="RefSeq" id="WP_048499445.1">
    <property type="nucleotide sequence ID" value="NZ_LFNG01000009.1"/>
</dbReference>
<accession>A0A0J7LQE5</accession>
<dbReference type="InterPro" id="IPR039910">
    <property type="entry name" value="D15-like"/>
</dbReference>
<feature type="signal peptide" evidence="8">
    <location>
        <begin position="1"/>
        <end position="19"/>
    </location>
</feature>
<sequence>MKFKILPIIMLVASAHFYAQITPEKNQQETAVHAQKEEGTYILKDIVVDGVKKYTPAQILRFTGLSKNESVEIPGQKISNAIKKLWETQSFSEVEVYVESIEGDQVVLKFNLQDLKDLGEVKFTGKGIGKSKNEKLAKDNNLKPGTKITQNLISTLKTNIPKDYVKKGFADAKITIQDKVNANDPNLVDWTINVEKGKRVKISHITFEGNENISARKLRKNGLKDTKQKRFGIKGILKPSKFIQDKYDQDKINLVNYYQSLGFRDAKIVSDSVWRNPQNNYEINIKLHEGKKYYIGDINFTGNTAFSTDYLQKVLGYKTGDIYDAVGFNKKVGEDGGKEDDSDIKSIYMNNGYLFSNVTPVEKSVKGDSINLEIRINEGEKATWNRVTWSGNTTTHDHVILRSLRTKPGSLFAKSDIKRTYFDLAGMQFFDPQQIGQQVSPNAIDNTVDIHWTLVEKGSSQVQLQAGYGGGSFIGTLGLTFNNFSLKNFLKFKDFRPVPQGDGQTLSIQAQAGQFFQNYGISFTEPWLFGTRPTALSVGLNQSLVRYTDQYGAAQKLNIFSASVGLNRLLKWPDDYFSLYTGIQYQSYDFNNYPFQFGNATEYDGSAKNFSFNVGLSRNSAGLDPIFPTMGSNIEASVKFTPPYSLFSKKDYSNMSAMEKYKWLEFYKVKLKGDIYNTVIGKLVLRTSGEMGFLDGYNRELGPPPFERFYVGGTGLIGGRYDGRELVPLRGYENATSSGGQTGDVTPMGGATIYNRFALELRYPISLNQTAKIFGLTFLEGGNAWNSFGTYNPFQLRRSAGFGVRVYMGAFGLIGFDFAYGFDKTINSSEPSGWKTHFLMNQSL</sequence>
<dbReference type="InterPro" id="IPR034746">
    <property type="entry name" value="POTRA"/>
</dbReference>
<dbReference type="EMBL" id="LFNG01000009">
    <property type="protein sequence ID" value="KMQ71280.1"/>
    <property type="molecule type" value="Genomic_DNA"/>
</dbReference>
<feature type="domain" description="POTRA" evidence="9">
    <location>
        <begin position="293"/>
        <end position="379"/>
    </location>
</feature>
<keyword evidence="7" id="KW-0998">Cell outer membrane</keyword>
<comment type="caution">
    <text evidence="10">The sequence shown here is derived from an EMBL/GenBank/DDBJ whole genome shotgun (WGS) entry which is preliminary data.</text>
</comment>
<dbReference type="OrthoDB" id="9802086at2"/>
<evidence type="ECO:0000256" key="4">
    <source>
        <dbReference type="ARBA" id="ARBA00022729"/>
    </source>
</evidence>
<dbReference type="PANTHER" id="PTHR12815">
    <property type="entry name" value="SORTING AND ASSEMBLY MACHINERY SAMM50 PROTEIN FAMILY MEMBER"/>
    <property type="match status" value="1"/>
</dbReference>
<keyword evidence="4 8" id="KW-0732">Signal</keyword>
<dbReference type="Gene3D" id="3.10.20.310">
    <property type="entry name" value="membrane protein fhac"/>
    <property type="match status" value="5"/>
</dbReference>
<dbReference type="InterPro" id="IPR023707">
    <property type="entry name" value="OM_assembly_BamA"/>
</dbReference>
<dbReference type="Gene3D" id="2.40.160.50">
    <property type="entry name" value="membrane protein fhac: a member of the omp85/tpsb transporter family"/>
    <property type="match status" value="1"/>
</dbReference>
<gene>
    <name evidence="10" type="ORF">ACM44_07695</name>
</gene>
<evidence type="ECO:0000256" key="2">
    <source>
        <dbReference type="ARBA" id="ARBA00022452"/>
    </source>
</evidence>
<evidence type="ECO:0000256" key="5">
    <source>
        <dbReference type="ARBA" id="ARBA00022737"/>
    </source>
</evidence>
<organism evidence="10 11">
    <name type="scientific">Chryseobacterium koreense CCUG 49689</name>
    <dbReference type="NCBI Taxonomy" id="1304281"/>
    <lineage>
        <taxon>Bacteria</taxon>
        <taxon>Pseudomonadati</taxon>
        <taxon>Bacteroidota</taxon>
        <taxon>Flavobacteriia</taxon>
        <taxon>Flavobacteriales</taxon>
        <taxon>Weeksellaceae</taxon>
        <taxon>Chryseobacterium group</taxon>
        <taxon>Chryseobacterium</taxon>
    </lineage>
</organism>
<dbReference type="PANTHER" id="PTHR12815:SF47">
    <property type="entry name" value="TRANSLOCATION AND ASSEMBLY MODULE SUBUNIT TAMA"/>
    <property type="match status" value="1"/>
</dbReference>
<dbReference type="PROSITE" id="PS51779">
    <property type="entry name" value="POTRA"/>
    <property type="match status" value="2"/>
</dbReference>
<name>A0A0J7LQE5_9FLAO</name>
<dbReference type="PIRSF" id="PIRSF006076">
    <property type="entry name" value="OM_assembly_OMP85"/>
    <property type="match status" value="1"/>
</dbReference>
<dbReference type="STRING" id="1304281.ACM44_07695"/>
<evidence type="ECO:0000256" key="7">
    <source>
        <dbReference type="ARBA" id="ARBA00023237"/>
    </source>
</evidence>
<feature type="domain" description="POTRA" evidence="9">
    <location>
        <begin position="41"/>
        <end position="115"/>
    </location>
</feature>
<dbReference type="InterPro" id="IPR010827">
    <property type="entry name" value="BamA/TamA_POTRA"/>
</dbReference>
<protein>
    <submittedName>
        <fullName evidence="10">Outer membrane protein assembly protein</fullName>
    </submittedName>
</protein>
<evidence type="ECO:0000256" key="8">
    <source>
        <dbReference type="SAM" id="SignalP"/>
    </source>
</evidence>
<dbReference type="Pfam" id="PF07244">
    <property type="entry name" value="POTRA"/>
    <property type="match status" value="4"/>
</dbReference>
<evidence type="ECO:0000256" key="1">
    <source>
        <dbReference type="ARBA" id="ARBA00004370"/>
    </source>
</evidence>
<evidence type="ECO:0000313" key="10">
    <source>
        <dbReference type="EMBL" id="KMQ71280.1"/>
    </source>
</evidence>